<dbReference type="InterPro" id="IPR011109">
    <property type="entry name" value="DNA_bind_recombinase_dom"/>
</dbReference>
<dbReference type="InterPro" id="IPR038109">
    <property type="entry name" value="DNA_bind_recomb_sf"/>
</dbReference>
<comment type="caution">
    <text evidence="2">The sequence shown here is derived from an EMBL/GenBank/DDBJ whole genome shotgun (WGS) entry which is preliminary data.</text>
</comment>
<organism evidence="2 3">
    <name type="scientific">Streptosporangium longisporum</name>
    <dbReference type="NCBI Taxonomy" id="46187"/>
    <lineage>
        <taxon>Bacteria</taxon>
        <taxon>Bacillati</taxon>
        <taxon>Actinomycetota</taxon>
        <taxon>Actinomycetes</taxon>
        <taxon>Streptosporangiales</taxon>
        <taxon>Streptosporangiaceae</taxon>
        <taxon>Streptosporangium</taxon>
    </lineage>
</organism>
<dbReference type="InterPro" id="IPR036162">
    <property type="entry name" value="Resolvase-like_N_sf"/>
</dbReference>
<dbReference type="Proteomes" id="UP001499930">
    <property type="component" value="Unassembled WGS sequence"/>
</dbReference>
<proteinExistence type="predicted"/>
<dbReference type="Gene3D" id="3.40.50.1390">
    <property type="entry name" value="Resolvase, N-terminal catalytic domain"/>
    <property type="match status" value="1"/>
</dbReference>
<sequence length="517" mass="58221">MAGKLKINADYARISSDKSGAGVGAESQHIENEEFGEEIGFPIEARYTDNDRSAKARPDGTFAPRPDYERLIEDIYAGTVGVIIIWHANRLHRNVEEVTRFIKLALEYKVRLFSVKRGGEYMLTRASGRADLLRDTVTAQEESEHRGERVVLARKRQARTGAYGGGVRPYGWGVDTGRTRRVCLNPKDSPETREYRDVPVLDMSQHNTEEAEEIRRWKTDLLAGISTRQVLADLAARGVLTVAQKDERTLRRDGLEVKHKGWGSRTIQQIVTNPRTAGHSVYQGEIVKRNAYPPIITEDERQALITMFADPTRKTSPGNTPKWLGSLIYRCGSCKKAERRNPDGSPVTETVRKNSYGTHIYQCRDKGHCLHPAEGVDAYVERVMIARLSREDIAGLLPQRISVDVTALREELTLLDIQEKEIGLSLARKKISLTLAEVAQAEIDKRRTEINAEIKDGTAEHPLQEFVTSDDAESTWKQLTLGRKREIIRLLVTITLLPAGKGNRPPVHERVKIVPNR</sequence>
<gene>
    <name evidence="2" type="ORF">GCM10017559_45220</name>
</gene>
<dbReference type="EMBL" id="BAAAWD010000013">
    <property type="protein sequence ID" value="GAA3016572.1"/>
    <property type="molecule type" value="Genomic_DNA"/>
</dbReference>
<dbReference type="SUPFAM" id="SSF53041">
    <property type="entry name" value="Resolvase-like"/>
    <property type="match status" value="1"/>
</dbReference>
<evidence type="ECO:0000313" key="2">
    <source>
        <dbReference type="EMBL" id="GAA3016572.1"/>
    </source>
</evidence>
<feature type="domain" description="Recombinase" evidence="1">
    <location>
        <begin position="192"/>
        <end position="314"/>
    </location>
</feature>
<dbReference type="InterPro" id="IPR006119">
    <property type="entry name" value="Resolv_N"/>
</dbReference>
<dbReference type="CDD" id="cd00338">
    <property type="entry name" value="Ser_Recombinase"/>
    <property type="match status" value="1"/>
</dbReference>
<evidence type="ECO:0000313" key="3">
    <source>
        <dbReference type="Proteomes" id="UP001499930"/>
    </source>
</evidence>
<dbReference type="InterPro" id="IPR050639">
    <property type="entry name" value="SSR_resolvase"/>
</dbReference>
<keyword evidence="3" id="KW-1185">Reference proteome</keyword>
<dbReference type="Gene3D" id="3.90.1750.20">
    <property type="entry name" value="Putative Large Serine Recombinase, Chain B, Domain 2"/>
    <property type="match status" value="1"/>
</dbReference>
<accession>A0ABN3Y372</accession>
<dbReference type="PANTHER" id="PTHR30461:SF23">
    <property type="entry name" value="DNA RECOMBINASE-RELATED"/>
    <property type="match status" value="1"/>
</dbReference>
<evidence type="ECO:0000259" key="1">
    <source>
        <dbReference type="PROSITE" id="PS51737"/>
    </source>
</evidence>
<dbReference type="PROSITE" id="PS51737">
    <property type="entry name" value="RECOMBINASE_DNA_BIND"/>
    <property type="match status" value="1"/>
</dbReference>
<reference evidence="2 3" key="1">
    <citation type="journal article" date="2019" name="Int. J. Syst. Evol. Microbiol.">
        <title>The Global Catalogue of Microorganisms (GCM) 10K type strain sequencing project: providing services to taxonomists for standard genome sequencing and annotation.</title>
        <authorList>
            <consortium name="The Broad Institute Genomics Platform"/>
            <consortium name="The Broad Institute Genome Sequencing Center for Infectious Disease"/>
            <person name="Wu L."/>
            <person name="Ma J."/>
        </authorList>
    </citation>
    <scope>NUCLEOTIDE SEQUENCE [LARGE SCALE GENOMIC DNA]</scope>
    <source>
        <strain evidence="2 3">JCM 3106</strain>
    </source>
</reference>
<dbReference type="SMART" id="SM00857">
    <property type="entry name" value="Resolvase"/>
    <property type="match status" value="1"/>
</dbReference>
<name>A0ABN3Y372_9ACTN</name>
<dbReference type="Pfam" id="PF00239">
    <property type="entry name" value="Resolvase"/>
    <property type="match status" value="1"/>
</dbReference>
<protein>
    <submittedName>
        <fullName evidence="2">Recombinase family protein</fullName>
    </submittedName>
</protein>
<dbReference type="PANTHER" id="PTHR30461">
    <property type="entry name" value="DNA-INVERTASE FROM LAMBDOID PROPHAGE"/>
    <property type="match status" value="1"/>
</dbReference>
<dbReference type="Pfam" id="PF07508">
    <property type="entry name" value="Recombinase"/>
    <property type="match status" value="1"/>
</dbReference>